<feature type="compositionally biased region" description="Polar residues" evidence="1">
    <location>
        <begin position="64"/>
        <end position="73"/>
    </location>
</feature>
<feature type="region of interest" description="Disordered" evidence="1">
    <location>
        <begin position="1"/>
        <end position="107"/>
    </location>
</feature>
<proteinExistence type="predicted"/>
<feature type="compositionally biased region" description="Basic and acidic residues" evidence="1">
    <location>
        <begin position="52"/>
        <end position="63"/>
    </location>
</feature>
<reference evidence="2 3" key="1">
    <citation type="submission" date="2024-09" db="EMBL/GenBank/DDBJ databases">
        <title>Rethinking Asexuality: The Enigmatic Case of Functional Sexual Genes in Lepraria (Stereocaulaceae).</title>
        <authorList>
            <person name="Doellman M."/>
            <person name="Sun Y."/>
            <person name="Barcenas-Pena A."/>
            <person name="Lumbsch H.T."/>
            <person name="Grewe F."/>
        </authorList>
    </citation>
    <scope>NUCLEOTIDE SEQUENCE [LARGE SCALE GENOMIC DNA]</scope>
    <source>
        <strain evidence="2 3">Mercado 3170</strain>
    </source>
</reference>
<evidence type="ECO:0000256" key="1">
    <source>
        <dbReference type="SAM" id="MobiDB-lite"/>
    </source>
</evidence>
<gene>
    <name evidence="2" type="ORF">N7G274_003557</name>
</gene>
<accession>A0ABR4AEW4</accession>
<feature type="compositionally biased region" description="Polar residues" evidence="1">
    <location>
        <begin position="1"/>
        <end position="17"/>
    </location>
</feature>
<dbReference type="Proteomes" id="UP001590950">
    <property type="component" value="Unassembled WGS sequence"/>
</dbReference>
<organism evidence="2 3">
    <name type="scientific">Stereocaulon virgatum</name>
    <dbReference type="NCBI Taxonomy" id="373712"/>
    <lineage>
        <taxon>Eukaryota</taxon>
        <taxon>Fungi</taxon>
        <taxon>Dikarya</taxon>
        <taxon>Ascomycota</taxon>
        <taxon>Pezizomycotina</taxon>
        <taxon>Lecanoromycetes</taxon>
        <taxon>OSLEUM clade</taxon>
        <taxon>Lecanoromycetidae</taxon>
        <taxon>Lecanorales</taxon>
        <taxon>Lecanorineae</taxon>
        <taxon>Stereocaulaceae</taxon>
        <taxon>Stereocaulon</taxon>
    </lineage>
</organism>
<evidence type="ECO:0000313" key="3">
    <source>
        <dbReference type="Proteomes" id="UP001590950"/>
    </source>
</evidence>
<protein>
    <submittedName>
        <fullName evidence="2">Uncharacterized protein</fullName>
    </submittedName>
</protein>
<dbReference type="EMBL" id="JBEFKJ010000010">
    <property type="protein sequence ID" value="KAL2044036.1"/>
    <property type="molecule type" value="Genomic_DNA"/>
</dbReference>
<sequence>MSTPSAVRSSPLRSRPQNRPPAYNAAARFRFKDRNLKRLHLNAVKEQNQDSNNKEGKNKENENAQHPTLNSTMSDRKKHQSTLHHRYQHHHQILNHHIQDSTQQHEQ</sequence>
<keyword evidence="3" id="KW-1185">Reference proteome</keyword>
<name>A0ABR4AEW4_9LECA</name>
<feature type="compositionally biased region" description="Basic residues" evidence="1">
    <location>
        <begin position="76"/>
        <end position="94"/>
    </location>
</feature>
<evidence type="ECO:0000313" key="2">
    <source>
        <dbReference type="EMBL" id="KAL2044036.1"/>
    </source>
</evidence>
<comment type="caution">
    <text evidence="2">The sequence shown here is derived from an EMBL/GenBank/DDBJ whole genome shotgun (WGS) entry which is preliminary data.</text>
</comment>
<feature type="compositionally biased region" description="Basic and acidic residues" evidence="1">
    <location>
        <begin position="97"/>
        <end position="107"/>
    </location>
</feature>